<dbReference type="InterPro" id="IPR011009">
    <property type="entry name" value="Kinase-like_dom_sf"/>
</dbReference>
<dbReference type="STRING" id="556267.HWAG_00278"/>
<comment type="caution">
    <text evidence="4">The sequence shown here is derived from an EMBL/GenBank/DDBJ whole genome shotgun (WGS) entry which is preliminary data.</text>
</comment>
<keyword evidence="2" id="KW-0548">Nucleotidyltransferase</keyword>
<dbReference type="SUPFAM" id="SSF53448">
    <property type="entry name" value="Nucleotide-diphospho-sugar transferases"/>
    <property type="match status" value="1"/>
</dbReference>
<evidence type="ECO:0000256" key="1">
    <source>
        <dbReference type="ARBA" id="ARBA00022679"/>
    </source>
</evidence>
<sequence length="492" mass="56584">MKAIILCAGQGTRLRPLTLNKPKPLLEIKGKTLLENAILHLRKCGIDEIIIVTGYKHHLFDLLEKKLNFKKVVFENYASTNSAASLKCVQKEITKGTFILNGDLFLTSTFQDSFETQIKWGASQFLAQKILHETPSWGYITDENCKLLDIDINATSGYGDGIAFFDNEQDLEVIKNSLNQCDDNEYWEACILKSMDKINFYVFDLDSLYTEIDSFEDALVSKLITPEEIAKQCADDNEATRLFSVTNINYKIKFLGEEKVIRIPRNNRDAVINTEQEQKITKLLGENITPQAEFYPSNIKLTTFLQVYKPLTREQLNLATLEKLISTIQTLHNFKHKNHPNFSKILLSNEIKTYESLAKIPLLSKQEHKIITQIAKEADLKESVLCHRDLQLPNILYNAQDSTIKLIDFEFAGFCTPIWEFGNLAGELELSKEQIKLILKLVSNLTYKEILQGKLLSSYVWALWSWYYDCIPLGREYLMRLHCTLEELQCVH</sequence>
<dbReference type="RefSeq" id="WP_101313104.1">
    <property type="nucleotide sequence ID" value="NZ_CP063529.1"/>
</dbReference>
<keyword evidence="1" id="KW-0808">Transferase</keyword>
<dbReference type="InterPro" id="IPR005835">
    <property type="entry name" value="NTP_transferase_dom"/>
</dbReference>
<accession>A0A2N3PJ45</accession>
<dbReference type="Proteomes" id="UP000233350">
    <property type="component" value="Unassembled WGS sequence"/>
</dbReference>
<dbReference type="EMBL" id="MBPK01000032">
    <property type="protein sequence ID" value="PKT81040.1"/>
    <property type="molecule type" value="Genomic_DNA"/>
</dbReference>
<gene>
    <name evidence="4" type="ORF">BCM31_04445</name>
</gene>
<dbReference type="OrthoDB" id="9788272at2"/>
<evidence type="ECO:0000256" key="2">
    <source>
        <dbReference type="ARBA" id="ARBA00022695"/>
    </source>
</evidence>
<reference evidence="4 5" key="1">
    <citation type="submission" date="2016-07" db="EMBL/GenBank/DDBJ databases">
        <title>Detection of Helicobacter winghamensis from caecal content of red fox (Vulpes vulpes).</title>
        <authorList>
            <person name="Zanoni R.G."/>
            <person name="Florio D."/>
            <person name="Caffara M."/>
            <person name="Renzi M."/>
            <person name="Parisi A."/>
            <person name="Pasquali F."/>
            <person name="Manfreda G."/>
        </authorList>
    </citation>
    <scope>NUCLEOTIDE SEQUENCE [LARGE SCALE GENOMIC DNA]</scope>
    <source>
        <strain evidence="4 5">295_13</strain>
    </source>
</reference>
<dbReference type="Gene3D" id="3.30.200.20">
    <property type="entry name" value="Phosphorylase Kinase, domain 1"/>
    <property type="match status" value="1"/>
</dbReference>
<dbReference type="InterPro" id="IPR050065">
    <property type="entry name" value="GlmU-like"/>
</dbReference>
<dbReference type="Gene3D" id="3.90.550.10">
    <property type="entry name" value="Spore Coat Polysaccharide Biosynthesis Protein SpsA, Chain A"/>
    <property type="match status" value="1"/>
</dbReference>
<feature type="domain" description="Nucleotidyl transferase" evidence="3">
    <location>
        <begin position="2"/>
        <end position="142"/>
    </location>
</feature>
<organism evidence="4 5">
    <name type="scientific">Helicobacter winghamensis</name>
    <dbReference type="NCBI Taxonomy" id="157268"/>
    <lineage>
        <taxon>Bacteria</taxon>
        <taxon>Pseudomonadati</taxon>
        <taxon>Campylobacterota</taxon>
        <taxon>Epsilonproteobacteria</taxon>
        <taxon>Campylobacterales</taxon>
        <taxon>Helicobacteraceae</taxon>
        <taxon>Helicobacter</taxon>
    </lineage>
</organism>
<dbReference type="Pfam" id="PF01633">
    <property type="entry name" value="Choline_kinase"/>
    <property type="match status" value="1"/>
</dbReference>
<evidence type="ECO:0000259" key="3">
    <source>
        <dbReference type="Pfam" id="PF00483"/>
    </source>
</evidence>
<proteinExistence type="predicted"/>
<dbReference type="Pfam" id="PF00483">
    <property type="entry name" value="NTP_transferase"/>
    <property type="match status" value="1"/>
</dbReference>
<name>A0A2N3PJ45_9HELI</name>
<dbReference type="PANTHER" id="PTHR43584">
    <property type="entry name" value="NUCLEOTIDYL TRANSFERASE"/>
    <property type="match status" value="1"/>
</dbReference>
<evidence type="ECO:0000313" key="5">
    <source>
        <dbReference type="Proteomes" id="UP000233350"/>
    </source>
</evidence>
<evidence type="ECO:0000313" key="4">
    <source>
        <dbReference type="EMBL" id="PKT81040.1"/>
    </source>
</evidence>
<dbReference type="AlphaFoldDB" id="A0A2N3PJ45"/>
<dbReference type="GO" id="GO:0016779">
    <property type="term" value="F:nucleotidyltransferase activity"/>
    <property type="evidence" value="ECO:0007669"/>
    <property type="project" value="UniProtKB-KW"/>
</dbReference>
<keyword evidence="5" id="KW-1185">Reference proteome</keyword>
<dbReference type="InterPro" id="IPR029044">
    <property type="entry name" value="Nucleotide-diphossugar_trans"/>
</dbReference>
<dbReference type="PANTHER" id="PTHR43584:SF5">
    <property type="entry name" value="PROTEIN LICC"/>
    <property type="match status" value="1"/>
</dbReference>
<dbReference type="SUPFAM" id="SSF56112">
    <property type="entry name" value="Protein kinase-like (PK-like)"/>
    <property type="match status" value="1"/>
</dbReference>
<dbReference type="Gene3D" id="3.90.1200.10">
    <property type="match status" value="1"/>
</dbReference>
<protein>
    <recommendedName>
        <fullName evidence="3">Nucleotidyl transferase domain-containing protein</fullName>
    </recommendedName>
</protein>